<proteinExistence type="predicted"/>
<dbReference type="SUPFAM" id="SSF141868">
    <property type="entry name" value="EAL domain-like"/>
    <property type="match status" value="1"/>
</dbReference>
<dbReference type="InterPro" id="IPR029787">
    <property type="entry name" value="Nucleotide_cyclase"/>
</dbReference>
<protein>
    <submittedName>
        <fullName evidence="7">Signal transduction protein containing a membrane domain an EAL and a GGDEF domain</fullName>
    </submittedName>
</protein>
<dbReference type="Proteomes" id="UP000002383">
    <property type="component" value="Chromosome"/>
</dbReference>
<dbReference type="Gene3D" id="3.20.20.450">
    <property type="entry name" value="EAL domain"/>
    <property type="match status" value="1"/>
</dbReference>
<evidence type="ECO:0000313" key="8">
    <source>
        <dbReference type="Proteomes" id="UP000002383"/>
    </source>
</evidence>
<evidence type="ECO:0000259" key="3">
    <source>
        <dbReference type="PROSITE" id="PS50112"/>
    </source>
</evidence>
<evidence type="ECO:0000256" key="2">
    <source>
        <dbReference type="SAM" id="Phobius"/>
    </source>
</evidence>
<dbReference type="InterPro" id="IPR000700">
    <property type="entry name" value="PAS-assoc_C"/>
</dbReference>
<feature type="transmembrane region" description="Helical" evidence="2">
    <location>
        <begin position="173"/>
        <end position="195"/>
    </location>
</feature>
<dbReference type="InterPro" id="IPR000014">
    <property type="entry name" value="PAS"/>
</dbReference>
<feature type="transmembrane region" description="Helical" evidence="2">
    <location>
        <begin position="134"/>
        <end position="152"/>
    </location>
</feature>
<dbReference type="Pfam" id="PF00990">
    <property type="entry name" value="GGDEF"/>
    <property type="match status" value="1"/>
</dbReference>
<name>B8GU61_THISH</name>
<dbReference type="GO" id="GO:0003824">
    <property type="term" value="F:catalytic activity"/>
    <property type="evidence" value="ECO:0007669"/>
    <property type="project" value="UniProtKB-ARBA"/>
</dbReference>
<dbReference type="PROSITE" id="PS50887">
    <property type="entry name" value="GGDEF"/>
    <property type="match status" value="1"/>
</dbReference>
<dbReference type="InterPro" id="IPR013655">
    <property type="entry name" value="PAS_fold_3"/>
</dbReference>
<feature type="transmembrane region" description="Helical" evidence="2">
    <location>
        <begin position="71"/>
        <end position="88"/>
    </location>
</feature>
<dbReference type="Gene3D" id="3.30.70.270">
    <property type="match status" value="1"/>
</dbReference>
<dbReference type="Pfam" id="PF13426">
    <property type="entry name" value="PAS_9"/>
    <property type="match status" value="1"/>
</dbReference>
<organism evidence="7 8">
    <name type="scientific">Thioalkalivibrio sulfidiphilus (strain HL-EbGR7)</name>
    <dbReference type="NCBI Taxonomy" id="396588"/>
    <lineage>
        <taxon>Bacteria</taxon>
        <taxon>Pseudomonadati</taxon>
        <taxon>Pseudomonadota</taxon>
        <taxon>Gammaproteobacteria</taxon>
        <taxon>Chromatiales</taxon>
        <taxon>Ectothiorhodospiraceae</taxon>
        <taxon>Thioalkalivibrio</taxon>
    </lineage>
</organism>
<dbReference type="Pfam" id="PF08448">
    <property type="entry name" value="PAS_4"/>
    <property type="match status" value="1"/>
</dbReference>
<evidence type="ECO:0000313" key="7">
    <source>
        <dbReference type="EMBL" id="ACL71344.1"/>
    </source>
</evidence>
<evidence type="ECO:0000259" key="5">
    <source>
        <dbReference type="PROSITE" id="PS50883"/>
    </source>
</evidence>
<evidence type="ECO:0000259" key="6">
    <source>
        <dbReference type="PROSITE" id="PS50887"/>
    </source>
</evidence>
<dbReference type="SMART" id="SM00052">
    <property type="entry name" value="EAL"/>
    <property type="match status" value="1"/>
</dbReference>
<dbReference type="EMBL" id="CP001339">
    <property type="protein sequence ID" value="ACL71344.1"/>
    <property type="molecule type" value="Genomic_DNA"/>
</dbReference>
<dbReference type="eggNOG" id="COG5002">
    <property type="taxonomic scope" value="Bacteria"/>
</dbReference>
<dbReference type="SUPFAM" id="SSF55073">
    <property type="entry name" value="Nucleotide cyclase"/>
    <property type="match status" value="1"/>
</dbReference>
<evidence type="ECO:0000256" key="1">
    <source>
        <dbReference type="ARBA" id="ARBA00001946"/>
    </source>
</evidence>
<dbReference type="NCBIfam" id="TIGR00254">
    <property type="entry name" value="GGDEF"/>
    <property type="match status" value="1"/>
</dbReference>
<dbReference type="InterPro" id="IPR052155">
    <property type="entry name" value="Biofilm_reg_signaling"/>
</dbReference>
<dbReference type="CDD" id="cd01949">
    <property type="entry name" value="GGDEF"/>
    <property type="match status" value="1"/>
</dbReference>
<dbReference type="FunFam" id="3.30.70.270:FF:000001">
    <property type="entry name" value="Diguanylate cyclase domain protein"/>
    <property type="match status" value="1"/>
</dbReference>
<dbReference type="InterPro" id="IPR000160">
    <property type="entry name" value="GGDEF_dom"/>
</dbReference>
<keyword evidence="2" id="KW-1133">Transmembrane helix</keyword>
<dbReference type="InterPro" id="IPR035919">
    <property type="entry name" value="EAL_sf"/>
</dbReference>
<dbReference type="CDD" id="cd00130">
    <property type="entry name" value="PAS"/>
    <property type="match status" value="3"/>
</dbReference>
<dbReference type="InterPro" id="IPR013656">
    <property type="entry name" value="PAS_4"/>
</dbReference>
<feature type="transmembrane region" description="Helical" evidence="2">
    <location>
        <begin position="42"/>
        <end position="59"/>
    </location>
</feature>
<dbReference type="SUPFAM" id="SSF55785">
    <property type="entry name" value="PYP-like sensor domain (PAS domain)"/>
    <property type="match status" value="3"/>
</dbReference>
<dbReference type="SMART" id="SM00091">
    <property type="entry name" value="PAS"/>
    <property type="match status" value="3"/>
</dbReference>
<dbReference type="PROSITE" id="PS50113">
    <property type="entry name" value="PAC"/>
    <property type="match status" value="1"/>
</dbReference>
<keyword evidence="2" id="KW-0812">Transmembrane</keyword>
<dbReference type="eggNOG" id="COG5001">
    <property type="taxonomic scope" value="Bacteria"/>
</dbReference>
<dbReference type="AlphaFoldDB" id="B8GU61"/>
<dbReference type="PANTHER" id="PTHR44757:SF4">
    <property type="entry name" value="DIGUANYLATE CYCLASE DGCE-RELATED"/>
    <property type="match status" value="1"/>
</dbReference>
<feature type="transmembrane region" description="Helical" evidence="2">
    <location>
        <begin position="108"/>
        <end position="128"/>
    </location>
</feature>
<dbReference type="InterPro" id="IPR043128">
    <property type="entry name" value="Rev_trsase/Diguanyl_cyclase"/>
</dbReference>
<feature type="domain" description="PAC" evidence="4">
    <location>
        <begin position="321"/>
        <end position="373"/>
    </location>
</feature>
<comment type="cofactor">
    <cofactor evidence="1">
        <name>Mg(2+)</name>
        <dbReference type="ChEBI" id="CHEBI:18420"/>
    </cofactor>
</comment>
<dbReference type="NCBIfam" id="TIGR00229">
    <property type="entry name" value="sensory_box"/>
    <property type="match status" value="2"/>
</dbReference>
<dbReference type="HOGENOM" id="CLU_010160_0_0_6"/>
<dbReference type="PROSITE" id="PS50112">
    <property type="entry name" value="PAS"/>
    <property type="match status" value="2"/>
</dbReference>
<feature type="domain" description="GGDEF" evidence="6">
    <location>
        <begin position="685"/>
        <end position="818"/>
    </location>
</feature>
<evidence type="ECO:0000259" key="4">
    <source>
        <dbReference type="PROSITE" id="PS50113"/>
    </source>
</evidence>
<dbReference type="SMART" id="SM00267">
    <property type="entry name" value="GGDEF"/>
    <property type="match status" value="1"/>
</dbReference>
<feature type="domain" description="PAS" evidence="3">
    <location>
        <begin position="243"/>
        <end position="318"/>
    </location>
</feature>
<feature type="domain" description="EAL" evidence="5">
    <location>
        <begin position="829"/>
        <end position="1076"/>
    </location>
</feature>
<keyword evidence="8" id="KW-1185">Reference proteome</keyword>
<dbReference type="CDD" id="cd01948">
    <property type="entry name" value="EAL"/>
    <property type="match status" value="1"/>
</dbReference>
<dbReference type="STRING" id="396588.Tgr7_0245"/>
<dbReference type="InterPro" id="IPR001610">
    <property type="entry name" value="PAC"/>
</dbReference>
<gene>
    <name evidence="7" type="ordered locus">Tgr7_0245</name>
</gene>
<dbReference type="SMART" id="SM00086">
    <property type="entry name" value="PAC"/>
    <property type="match status" value="2"/>
</dbReference>
<dbReference type="RefSeq" id="WP_012636833.1">
    <property type="nucleotide sequence ID" value="NC_011901.1"/>
</dbReference>
<dbReference type="PROSITE" id="PS50883">
    <property type="entry name" value="EAL"/>
    <property type="match status" value="1"/>
</dbReference>
<dbReference type="InterPro" id="IPR035965">
    <property type="entry name" value="PAS-like_dom_sf"/>
</dbReference>
<dbReference type="KEGG" id="tgr:Tgr7_0245"/>
<reference evidence="7 8" key="1">
    <citation type="journal article" date="2011" name="Stand. Genomic Sci.">
        <title>Complete genome sequence of 'Thioalkalivibrio sulfidophilus' HL-EbGr7.</title>
        <authorList>
            <person name="Muyzer G."/>
            <person name="Sorokin D.Y."/>
            <person name="Mavromatis K."/>
            <person name="Lapidus A."/>
            <person name="Clum A."/>
            <person name="Ivanova N."/>
            <person name="Pati A."/>
            <person name="d'Haeseleer P."/>
            <person name="Woyke T."/>
            <person name="Kyrpides N.C."/>
        </authorList>
    </citation>
    <scope>NUCLEOTIDE SEQUENCE [LARGE SCALE GENOMIC DNA]</scope>
    <source>
        <strain evidence="7 8">HL-EbGR7</strain>
    </source>
</reference>
<sequence>MNGWVEGHLGLIYQVYGLSFFVLGVTAFLLPRQDANLPFSRHLGWLAAFGMLHGILEFTEWVRLQEGAADGLIHSAQLLLFVSFIPLLEFGRRCMADLWPTVWLDPRLIYGAAGLAVLGLVLLSTQPLEGLATGARYFLGTPGALLAALALWTSRKPAPHRLDTSAGFRAQPAWIGTLAGALMVYGLLTPFLTVTSQGLPPWLPTQWDFLAITGFPVQLARSLCAIAACIALMALVRQAGSLSNEDLLRVLGTIDGFVYRSKNDPQWSLVYLAGNVEELSGYRPMDFLDPEVVTMGSLTHPEDRDRVWHEVQQALNQRRSFSLSYRIVTRDGTPRWVQERGQGIHDEHGNLLFLQGHVIDASRLVAANEDLRHQRAALEAFKHTLDLTQDSVFMFDAETLEFIYVNRGAIKQLGYSAQELFTLHPYDIKPEFPEPRFRRFIEVLRTEKRDSLVFETLHRTRDGRDLQLEVSLQYVVLPDERPRYVAITRDISQRKEQEKSLLKALGDLQVSERRQTELLAITRREQSRMAALLSGMSIGILFEDTNGRVEYVNPAFRRMWAIGEPVDLIGRPSREVLKHSTHRLARPDHASRHILHVLDTHEISERFEVDLYDGRVLTQLSYPVADPDGPVLGRLWIYEDITRERQTAQQLIYMAQHDALTGLYNRHRFQEHLDRMISSAQRNDSRFALLYFDLDEFKYINDTFGHRAGDTVLVRAAGEVSSLVRSGEVFARLGGDEFAVLAEIRHDDEPSQLAERIARAISAIPFRFRGSNLRLTASIGIAFFPEHGDNVEDLVAHADTAMYQAKSNGKNTWSLYDPSRNHSKAMMARMTWRGRIDQALREESLELHFQGIYSTADGELSHVETLVRMRDPADGERLIMPGQFIPVAEKTGQILEIDRWVLRQSIGLLAKHPKLRALAVNISGRSFDEPGLPQYIQDLLQRHDVEPRRLIVELTETAAVSEMQDAQRFIEALHQTGCLIGLDDFGSGFSTFAYLKYLGVQILKIDGMFIRDLPNNRDNQAFVKAMIDVAKGLDKLTVAEFVEDAETLAMLREFGVDMAQGYHLDRPSAELPPQYH</sequence>
<feature type="transmembrane region" description="Helical" evidence="2">
    <location>
        <begin position="12"/>
        <end position="30"/>
    </location>
</feature>
<dbReference type="Gene3D" id="3.30.450.20">
    <property type="entry name" value="PAS domain"/>
    <property type="match status" value="3"/>
</dbReference>
<dbReference type="PANTHER" id="PTHR44757">
    <property type="entry name" value="DIGUANYLATE CYCLASE DGCP"/>
    <property type="match status" value="1"/>
</dbReference>
<dbReference type="InterPro" id="IPR001633">
    <property type="entry name" value="EAL_dom"/>
</dbReference>
<accession>B8GU61</accession>
<dbReference type="Pfam" id="PF08447">
    <property type="entry name" value="PAS_3"/>
    <property type="match status" value="1"/>
</dbReference>
<feature type="domain" description="PAS" evidence="3">
    <location>
        <begin position="377"/>
        <end position="420"/>
    </location>
</feature>
<dbReference type="Pfam" id="PF00563">
    <property type="entry name" value="EAL"/>
    <property type="match status" value="1"/>
</dbReference>
<keyword evidence="2" id="KW-0472">Membrane</keyword>